<evidence type="ECO:0000256" key="1">
    <source>
        <dbReference type="SAM" id="MobiDB-lite"/>
    </source>
</evidence>
<reference evidence="3" key="1">
    <citation type="submission" date="2023-07" db="EMBL/GenBank/DDBJ databases">
        <authorList>
            <consortium name="AG Swart"/>
            <person name="Singh M."/>
            <person name="Singh A."/>
            <person name="Seah K."/>
            <person name="Emmerich C."/>
        </authorList>
    </citation>
    <scope>NUCLEOTIDE SEQUENCE</scope>
    <source>
        <strain evidence="3">DP1</strain>
    </source>
</reference>
<dbReference type="EMBL" id="CAMPGE010000134">
    <property type="protein sequence ID" value="CAI2358857.1"/>
    <property type="molecule type" value="Genomic_DNA"/>
</dbReference>
<feature type="compositionally biased region" description="Low complexity" evidence="1">
    <location>
        <begin position="538"/>
        <end position="553"/>
    </location>
</feature>
<dbReference type="Pfam" id="PF12257">
    <property type="entry name" value="IML1"/>
    <property type="match status" value="1"/>
</dbReference>
<feature type="compositionally biased region" description="Basic and acidic residues" evidence="1">
    <location>
        <begin position="640"/>
        <end position="655"/>
    </location>
</feature>
<feature type="region of interest" description="Disordered" evidence="1">
    <location>
        <begin position="534"/>
        <end position="559"/>
    </location>
</feature>
<dbReference type="GO" id="GO:0005096">
    <property type="term" value="F:GTPase activator activity"/>
    <property type="evidence" value="ECO:0007669"/>
    <property type="project" value="InterPro"/>
</dbReference>
<feature type="region of interest" description="Disordered" evidence="1">
    <location>
        <begin position="608"/>
        <end position="655"/>
    </location>
</feature>
<comment type="caution">
    <text evidence="3">The sequence shown here is derived from an EMBL/GenBank/DDBJ whole genome shotgun (WGS) entry which is preliminary data.</text>
</comment>
<dbReference type="Proteomes" id="UP001295684">
    <property type="component" value="Unassembled WGS sequence"/>
</dbReference>
<feature type="region of interest" description="Disordered" evidence="1">
    <location>
        <begin position="1402"/>
        <end position="1452"/>
    </location>
</feature>
<organism evidence="3 4">
    <name type="scientific">Euplotes crassus</name>
    <dbReference type="NCBI Taxonomy" id="5936"/>
    <lineage>
        <taxon>Eukaryota</taxon>
        <taxon>Sar</taxon>
        <taxon>Alveolata</taxon>
        <taxon>Ciliophora</taxon>
        <taxon>Intramacronucleata</taxon>
        <taxon>Spirotrichea</taxon>
        <taxon>Hypotrichia</taxon>
        <taxon>Euplotida</taxon>
        <taxon>Euplotidae</taxon>
        <taxon>Moneuplotes</taxon>
    </lineage>
</organism>
<accession>A0AAD1TYK4</accession>
<protein>
    <recommendedName>
        <fullName evidence="2">Vacuolar membrane-associated protein Iml1 N-terminal domain-containing protein</fullName>
    </recommendedName>
</protein>
<gene>
    <name evidence="3" type="ORF">ECRASSUSDP1_LOCUS140</name>
</gene>
<evidence type="ECO:0000313" key="4">
    <source>
        <dbReference type="Proteomes" id="UP001295684"/>
    </source>
</evidence>
<evidence type="ECO:0000259" key="2">
    <source>
        <dbReference type="Pfam" id="PF12257"/>
    </source>
</evidence>
<dbReference type="InterPro" id="IPR027244">
    <property type="entry name" value="IML1"/>
</dbReference>
<dbReference type="PANTHER" id="PTHR13179">
    <property type="entry name" value="DEP DOMAIN CONTAINING PROTEIN 5"/>
    <property type="match status" value="1"/>
</dbReference>
<dbReference type="GO" id="GO:1904262">
    <property type="term" value="P:negative regulation of TORC1 signaling"/>
    <property type="evidence" value="ECO:0007669"/>
    <property type="project" value="TreeGrafter"/>
</dbReference>
<name>A0AAD1TYK4_EUPCR</name>
<dbReference type="PANTHER" id="PTHR13179:SF8">
    <property type="entry name" value="GATOR COMPLEX PROTEIN DEPDC5"/>
    <property type="match status" value="1"/>
</dbReference>
<feature type="region of interest" description="Disordered" evidence="1">
    <location>
        <begin position="790"/>
        <end position="810"/>
    </location>
</feature>
<proteinExistence type="predicted"/>
<dbReference type="GO" id="GO:0010508">
    <property type="term" value="P:positive regulation of autophagy"/>
    <property type="evidence" value="ECO:0007669"/>
    <property type="project" value="TreeGrafter"/>
</dbReference>
<feature type="domain" description="Vacuolar membrane-associated protein Iml1 N-terminal" evidence="2">
    <location>
        <begin position="171"/>
        <end position="493"/>
    </location>
</feature>
<sequence>MRSRRAKGWKHFLVAIRKTHLQVNRIFHNPGGTVIEKVKNEDPEVSKEENVLTLTVHTNEFSDKDIVFNPEKYPRYRPGEILVFQILDKKGEKGDKWNSNMSSNQKQAGAKPPNLEVQFVAQITKSSLTSNLKGGMSVLKTLADHYGVDNKTEIRVKPLEDTSKFELDKVYFTIKDQFLSRRDQWYFCDSLLKGTAVYPLKYVHYAQARCRVKTAIKSGKVVHSGLITKRTAFSFFSKSSHTTVMIEMSKEMYTFDDNGYTYSERVVIFLRNLFEKMNSSLCSHEVTIIIYGRLYYPDYESLDEVFKALRKENPDLNQETLKALEKCFHITKESTIFQDVYFKLGVFEPSRNNWSAYLKRLKRLLNYYPSLVKWEVSNDLVKSLIKAYPANEFRQGPKYLEDSDTLSEQFVRVENMIKCEVSTSSYSNFLEAVNLGMRHLHLDQSTKHVGAQIMIISAGKGVYKVCPDIAIPTRKRVLQSGIMTRIVSLQIPPNNLKGKLHSAIFIYKCFSNDHRRNAKYDPFCTKPDKSDRKLWYMPSGKSSDSGKSPSNSKIPEENIEVEFNDEQLVHDKGSFRGRITDEQALSRHPYWIKMTYFYNPDGCITQESTADSKSDEVSTQKSQIDSFKHKRLSENSHSYKIHEGQRKRRLSSDEENKKILKESKKLSGASNTSIANMKKFTLQTTIKRRDCNKEQKYDMKSRMEEYDKTKLKGAKKKSDFNRTGGYVSFLKEEPFGDLGKTQNTKYDPKKSLAAFSAELDHSERSKGKKPKNKLNTALLQNYLVDSYQDTSEISERKDSVNDDDSESETQSLRMLNKKFNKSYDEIPISDTRNDPMLNSRNYNNSVRFSRRLEKHGGMCAKRKTKNGFTSRWKQISIKANTFCPYNRLLFQPKTKEKITDSDWDPLIDVPMLPLTTDYLPPYFSDKEYREMNPSAIDTFQLNRKSIIEMTIQRLSQNFQIVSQNGSVSLTVDAKYKMNTNLALCEFYYQSNNMKSNFYILNKELLFRDQSLKLNYLYYDCLLDCFSPKSITQGLLNFKVLQNFNYDYQYSFNKCDLLSVILPVQQYVVLYTQKDMNLMAEAWSTDGLDIKIKNSMAYEHYQSFGQYISSIKEVISKIPSTKENNNRTISIRVNQSDDWRSRKCAPISRKSKQIPFKEIDCDDGYGGNVEGKFVFEFDEYFYALQGFYITYKWLWCNGPQMREKIQRLNKKAKQYGLTVIQVPTLMDKPEINAFANNFVLAKPQSYMIMYLMEIDFTLMSLGYTLVDMFPTKRTYIHDSGCAFLQIFKMGNTIEWKENTAIADHIDSDAKQKVFENTSSFLTVLEIVLDFIYDHEKFGVSEESKRGNYNTFVSASTKNIHSPGSDFSSNMFQDSIDKMIPEELALQNMSSVKNISQKKLVKSSFGSDFKPSPQKKSFNRMRSRDDIKFKSKKMWAQSKQPTTTSKLTMQKALP</sequence>
<evidence type="ECO:0000313" key="3">
    <source>
        <dbReference type="EMBL" id="CAI2358857.1"/>
    </source>
</evidence>
<dbReference type="GO" id="GO:1990130">
    <property type="term" value="C:GATOR1 complex"/>
    <property type="evidence" value="ECO:0007669"/>
    <property type="project" value="TreeGrafter"/>
</dbReference>
<feature type="compositionally biased region" description="Polar residues" evidence="1">
    <location>
        <begin position="1435"/>
        <end position="1446"/>
    </location>
</feature>
<dbReference type="InterPro" id="IPR048255">
    <property type="entry name" value="IML1_N"/>
</dbReference>
<keyword evidence="4" id="KW-1185">Reference proteome</keyword>